<feature type="compositionally biased region" description="Polar residues" evidence="1">
    <location>
        <begin position="295"/>
        <end position="311"/>
    </location>
</feature>
<dbReference type="PANTHER" id="PTHR39211">
    <property type="entry name" value="CHROMOSOME 7, WHOLE GENOME SHOTGUN SEQUENCE"/>
    <property type="match status" value="1"/>
</dbReference>
<dbReference type="InterPro" id="IPR013783">
    <property type="entry name" value="Ig-like_fold"/>
</dbReference>
<organism evidence="2 3">
    <name type="scientific">Powellomyces hirtus</name>
    <dbReference type="NCBI Taxonomy" id="109895"/>
    <lineage>
        <taxon>Eukaryota</taxon>
        <taxon>Fungi</taxon>
        <taxon>Fungi incertae sedis</taxon>
        <taxon>Chytridiomycota</taxon>
        <taxon>Chytridiomycota incertae sedis</taxon>
        <taxon>Chytridiomycetes</taxon>
        <taxon>Spizellomycetales</taxon>
        <taxon>Powellomycetaceae</taxon>
        <taxon>Powellomyces</taxon>
    </lineage>
</organism>
<feature type="region of interest" description="Disordered" evidence="1">
    <location>
        <begin position="2615"/>
        <end position="2657"/>
    </location>
</feature>
<evidence type="ECO:0000313" key="3">
    <source>
        <dbReference type="Proteomes" id="UP000318582"/>
    </source>
</evidence>
<proteinExistence type="predicted"/>
<feature type="region of interest" description="Disordered" evidence="1">
    <location>
        <begin position="1627"/>
        <end position="1685"/>
    </location>
</feature>
<reference evidence="2 3" key="1">
    <citation type="journal article" date="2019" name="Sci. Rep.">
        <title>Comparative genomics of chytrid fungi reveal insights into the obligate biotrophic and pathogenic lifestyle of Synchytrium endobioticum.</title>
        <authorList>
            <person name="van de Vossenberg B.T.L.H."/>
            <person name="Warris S."/>
            <person name="Nguyen H.D.T."/>
            <person name="van Gent-Pelzer M.P.E."/>
            <person name="Joly D.L."/>
            <person name="van de Geest H.C."/>
            <person name="Bonants P.J.M."/>
            <person name="Smith D.S."/>
            <person name="Levesque C.A."/>
            <person name="van der Lee T.A.J."/>
        </authorList>
    </citation>
    <scope>NUCLEOTIDE SEQUENCE [LARGE SCALE GENOMIC DNA]</scope>
    <source>
        <strain evidence="2 3">CBS 809.83</strain>
    </source>
</reference>
<evidence type="ECO:0000256" key="1">
    <source>
        <dbReference type="SAM" id="MobiDB-lite"/>
    </source>
</evidence>
<feature type="compositionally biased region" description="Polar residues" evidence="1">
    <location>
        <begin position="1468"/>
        <end position="1496"/>
    </location>
</feature>
<accession>A0A507EI46</accession>
<feature type="compositionally biased region" description="Low complexity" evidence="1">
    <location>
        <begin position="1923"/>
        <end position="1933"/>
    </location>
</feature>
<feature type="region of interest" description="Disordered" evidence="1">
    <location>
        <begin position="116"/>
        <end position="139"/>
    </location>
</feature>
<dbReference type="Pfam" id="PF14874">
    <property type="entry name" value="PapD-like"/>
    <property type="match status" value="1"/>
</dbReference>
<feature type="region of interest" description="Disordered" evidence="1">
    <location>
        <begin position="195"/>
        <end position="223"/>
    </location>
</feature>
<gene>
    <name evidence="2" type="ORF">PhCBS80983_g00141</name>
</gene>
<feature type="region of interest" description="Disordered" evidence="1">
    <location>
        <begin position="1923"/>
        <end position="1942"/>
    </location>
</feature>
<feature type="region of interest" description="Disordered" evidence="1">
    <location>
        <begin position="586"/>
        <end position="613"/>
    </location>
</feature>
<dbReference type="Proteomes" id="UP000318582">
    <property type="component" value="Unassembled WGS sequence"/>
</dbReference>
<protein>
    <submittedName>
        <fullName evidence="2">Uncharacterized protein</fullName>
    </submittedName>
</protein>
<feature type="region of interest" description="Disordered" evidence="1">
    <location>
        <begin position="989"/>
        <end position="1008"/>
    </location>
</feature>
<name>A0A507EI46_9FUNG</name>
<feature type="region of interest" description="Disordered" evidence="1">
    <location>
        <begin position="258"/>
        <end position="311"/>
    </location>
</feature>
<comment type="caution">
    <text evidence="2">The sequence shown here is derived from an EMBL/GenBank/DDBJ whole genome shotgun (WGS) entry which is preliminary data.</text>
</comment>
<dbReference type="Gene3D" id="2.60.40.10">
    <property type="entry name" value="Immunoglobulins"/>
    <property type="match status" value="3"/>
</dbReference>
<feature type="region of interest" description="Disordered" evidence="1">
    <location>
        <begin position="2058"/>
        <end position="2081"/>
    </location>
</feature>
<feature type="compositionally biased region" description="Acidic residues" evidence="1">
    <location>
        <begin position="2618"/>
        <end position="2632"/>
    </location>
</feature>
<sequence>MATAEAPAAIRPAPFGPPLLELVHLSNKLVLESVFLNGLHALRRFELRNVSSSFLTVKLRSNLGSQIAFQLTNENLPDRESRPSSRNHFHRDLSSTSLSSSVESGLSEFDEYSQGQRWIPSSSSPASPEPDAPLSSVSHPITTNTVAAAAIGAFGTEQAAHHGHQFNQLFNYVNHIDELKIAPGQSQQVILAFLPDSPGRGRRNPEKVESTPDRETKLEHLSSEDETHDFFEVNGLLFFFAYKSGNSPENILTSNLESSEMGEQNAPLHESPCNVTEPDEEKSVAAAHPGWKARSGTSTSKDSEDVTSPTIQSAPDHQITVKFRSRVCRSVLWTDIGDTGISFDDCVVGGTYFKDFTVWNRSEIELYWILNMVDLSKRQDNSWLKLSDYDTGLPLDGKPIAAYSPRRIRLTFRPREMGEFSYDLQLENANDSSNTVEASIHAVVRSALREESLVVSSGNVLDFGDCITGTWAKQRLVLRNVSESPIEITFTADLPGVVFQLKSEELTHGALPILASTVADAGDRLFDKLRELSFTHSANNSDVSYPPSAVSSRPTSPSLRNRKGSEHFGFGAGSTDLASLIAAAATAAPDSNDDNDSEDSDHAETTREGVGSNGEEYRRIEEIVLRPGTERIVEVCYRPEKDAPTADHRGGRLTRRNFRLFLAYASNGMSIKEKKTIQCKARTCTSFVEVSPKVVNFGDTDVGTLKSAPIQITNCSDLPARVELRFVSKVLNTYRDEIHIPPKQSIEAKVDIYPRKVNPEYRKQVTVVNLLNRDNAQTVEVRSTNIDKNRVTFHSLFYRILTPTSSNFVDFGSVVVNSPVARTLTIANISKKRLTLEIASSLPGEIKLYTRARTLSAAVEPANTNTTSTVERRERLLESISDRRKLPRPDIASSSLAAAPITSKTGAPLPKLRSFAESTESSPADYLDLASSLGHKDGRRSPRRRTMQHFPLNTLKQLRAQYRDVKLSSTDDEMGSARAAVPPIRRPILFDDTSSETPAKGGDDLDAEPMTKSLDLALRTVNEASNRSIGTLNDISDTTKLPINTLLSMLESVTGILPPPLSKLSAEEQYVRARLHLTRELEIAIKDGRLVPISVIEIPPDSDLPILVVFTPNGEHKPQIQGKSRKMDSRVYLKLIEFDREIQQPQFEQLLRGDQAMIPVRELLLRSSLCRSIMELNQKNINFGSMDKTEHRTKSIVIRNNSEAPLLYAIRKSGSIASGDLILGDGRMGVVRAYGKREVEFMFDPSLAGPFHERLSIENVQDRTNDQSISVKATIRKPAPFTLESLEVDFGACLVNELCPVVQHIVISNTSFKKTRTFEVRVDPEDLRFKGCSASFSFDLVDKDDDYVDEAGGQDTAGEPKRRRRRPLLMLSKEMEEEIEHLEQKLKIAKRKGYKDKVKKVLEKLDKLRAGIVDDEYTEKEEAPKAAPMMDGASALGDASSGGDGDVTPRATPGNHSNEPTDRLPEQSGDSMTPSFEASRRASQLNIGQDPTTGTDSALAPGISLPFKVRKTDQSIVFALEPRTIRTVAVYFRPLAIGGGDSTAFDRNGRDISQQESVASPSSSLPTVSPTDDHANDNLSSGADLLRETTSGVLYVHEHKNTDITKEVAFRAVVCYHSIIYQEAVTEEQQRNPPVNREDTDGPDANNRCLLPEDGFVESRSPSPLLPSKLGRTSGTNSPSLTPQQTNLMGVINVNTPSTTQLEMSKIELLPPVEPARTFTVEVPSIELGNIKVNERKDCYFTVANRTAISLPYVIVLPPEAGSSLSVSDTSGTLLAQEVRRIDLQFTPSVLGRQTLVIAIQGGEGGPEVKVDISFYVISRAYLSFPSLPDPLASAAELDFGYCYLDTKRKYARVIPYEMENISEDGIFVSAVSNLVQQCFIFSDPETESPVTDLLIPKSGRLTVYIALQPYLGASGRRGAGAASKAQNAAPAGTPSSGTPASAVSEDFRTLVGGIKFQVQKKEKVSSKGKDAKVTEEGPGAEEQLYAVMTYTAKFTAIIGQSVLSVSDTLIDLGSVNCIGKTYSGSFNICNESSRLPLEFRVEVTSGLELDEYYGKLEGSTDASSEGGQSSDPNSARVTADRGLPSASCARIGFRMKCTEYGLISQFINVINVNNVGQKIRIEVRMFADIGRLQVGHANILGLSTERSDSTERLPQAIWDDVYVDLSSIDVEKPVVTSPLTLTEPSTLNAIVLQKSEDLDLIPTYEKEIELTNISQDPIRIVSNSNLTMDIRFSGNAEADVSAKIGDHDDAVEKITKQSGASVFLLPGKTAIAKVGIPNPNFGPEFEQAIAALSSGKKATLRGTLCFLDANSGMVVKCIELSASFCVSRGDVEPLVLDVGKVGHYNSWNEVKLKFTVRNPSDIPLACALDLPASVRLAEETESCELGSNKRMVQSRGSEIIEVILNPRLLNLKLMGAQVLNIGVRNLYNPRNLMKIVVNANLTLFQLRFDRLVSGQLQLPPLTHPHLPTALPCDTWFAIVNTSEEDVKFEIGFTAASDVSDFVRLDVLSRFSNSPLVGSVSLTPQATIEVRVRGYAVENSRLPANQPDSRWLTNPEGLIFGTLWIAPKQQTPESGNESRSDDTSRITEHIPIRGIINEGQTFALSEKQVNFRTYMASDSDEDPESGNEDAEEQALARKRSVVETTVDSLTTKDDPATRSIPNQREIVYITNLSTTFELEFKVAFEYPLELPNGTSLLRASPLSEDMTGRVAPGDRFALVFELLNSSIGGVSDDIKVLVYDINSVSRQPQLLYVSIIEDMSGSLQIDSDAKSQPPEDLFVQEPSPELAPVVICGRPVVDEPGSSIEDEEEVPFSDTVSSISMKETDRAMTSCSSRPSIVESLTSSAYSRRHTAALALRGCKRISEPTVGAMEMDGLYELDLGQQDLGANVAAKKLSLENPSTERISYRIRILSEADKAWISCGRTEGVLEGTRTAPGGGLNRDVHSISINVMTNARGVYSTYLFVDNLDNPADTKTIRVSMEIVARQNIRRTATGALNYSGNIAAGIPIEPSSNHVFDVYVHGADASVNSLLMDHLYFDTEYAARSMIICNRESVPLEFTFNSSLSREDDTELMFSLSRTTAKLFRSITVEPESQARVYIRLRPSAESVQNQPDTANGLIRNQFPTTLMVADEPIRKDIEIYINCRLVKDYQKIINLRAICRQPQMLLSRLDFSFRGVMRRKNTGTEPLSVREEDIWSLQLLPAIGEVEVANLLTDPLECCVMNDTMFFIVEGVNTTRETEELHPTSASTPQSVTNALAQAASGKPKRQLSLSIASQRSCCVRIIPNMDALLKHADKLRGEKYVVEHLTFYNRKRPREKSFVVLKLSLGHMTDFQSASGSRHSYAAIESHIVKLLRDLDNHPEALTESDSSATLNMDASEPYFRFVYVVDQLIYYGTREHAAENYAHLAQLLFSTLFSKSVFRNHGPCALAPHSTEDTKCWSPALSKWLSHFMYFMDFFPYRWPALEPLREMIRVLLKPQDAATIEPNI</sequence>
<evidence type="ECO:0000313" key="2">
    <source>
        <dbReference type="EMBL" id="TPX62878.1"/>
    </source>
</evidence>
<feature type="compositionally biased region" description="Polar residues" evidence="1">
    <location>
        <begin position="1671"/>
        <end position="1685"/>
    </location>
</feature>
<feature type="region of interest" description="Disordered" evidence="1">
    <location>
        <begin position="1553"/>
        <end position="1582"/>
    </location>
</feature>
<dbReference type="EMBL" id="QEAQ01000001">
    <property type="protein sequence ID" value="TPX62878.1"/>
    <property type="molecule type" value="Genomic_DNA"/>
</dbReference>
<feature type="region of interest" description="Disordered" evidence="1">
    <location>
        <begin position="1419"/>
        <end position="1501"/>
    </location>
</feature>
<keyword evidence="3" id="KW-1185">Reference proteome</keyword>
<dbReference type="PANTHER" id="PTHR39211:SF1">
    <property type="entry name" value="ABNORMAL SPINDLE-LIKE MICROCEPHALY-ASSOCIATED PROTEIN ASH DOMAIN-CONTAINING PROTEIN"/>
    <property type="match status" value="1"/>
</dbReference>
<feature type="compositionally biased region" description="Basic and acidic residues" evidence="1">
    <location>
        <begin position="203"/>
        <end position="223"/>
    </location>
</feature>
<feature type="compositionally biased region" description="Polar residues" evidence="1">
    <location>
        <begin position="2061"/>
        <end position="2077"/>
    </location>
</feature>
<feature type="region of interest" description="Disordered" evidence="1">
    <location>
        <begin position="538"/>
        <end position="568"/>
    </location>
</feature>
<feature type="compositionally biased region" description="Polar residues" evidence="1">
    <location>
        <begin position="538"/>
        <end position="559"/>
    </location>
</feature>
<feature type="compositionally biased region" description="Low complexity" evidence="1">
    <location>
        <begin position="1554"/>
        <end position="1570"/>
    </location>
</feature>
<feature type="region of interest" description="Disordered" evidence="1">
    <location>
        <begin position="74"/>
        <end position="96"/>
    </location>
</feature>
<dbReference type="STRING" id="109895.A0A507EI46"/>
<feature type="compositionally biased region" description="Low complexity" evidence="1">
    <location>
        <begin position="1661"/>
        <end position="1670"/>
    </location>
</feature>